<proteinExistence type="predicted"/>
<protein>
    <submittedName>
        <fullName evidence="1">Unnamed protein product</fullName>
    </submittedName>
</protein>
<dbReference type="AlphaFoldDB" id="A0A9W7D2K6"/>
<comment type="caution">
    <text evidence="1">The sequence shown here is derived from an EMBL/GenBank/DDBJ whole genome shotgun (WGS) entry which is preliminary data.</text>
</comment>
<sequence>MFRGFGNEADAAMGFALWERDHWVPTQAVEAYFEVAYRAIEDSFDKASRPALQSSVDAAKDRWLAYVQERALTFEPSMPGFSLEHLMWAPKTADWVSELAELEERV</sequence>
<dbReference type="Proteomes" id="UP001165121">
    <property type="component" value="Unassembled WGS sequence"/>
</dbReference>
<dbReference type="EMBL" id="BSXT01003399">
    <property type="protein sequence ID" value="GMF53924.1"/>
    <property type="molecule type" value="Genomic_DNA"/>
</dbReference>
<evidence type="ECO:0000313" key="2">
    <source>
        <dbReference type="Proteomes" id="UP001165121"/>
    </source>
</evidence>
<accession>A0A9W7D2K6</accession>
<dbReference type="OrthoDB" id="123416at2759"/>
<gene>
    <name evidence="1" type="ORF">Pfra01_002238400</name>
</gene>
<evidence type="ECO:0000313" key="1">
    <source>
        <dbReference type="EMBL" id="GMF53924.1"/>
    </source>
</evidence>
<keyword evidence="2" id="KW-1185">Reference proteome</keyword>
<reference evidence="1" key="1">
    <citation type="submission" date="2023-04" db="EMBL/GenBank/DDBJ databases">
        <title>Phytophthora fragariaefolia NBRC 109709.</title>
        <authorList>
            <person name="Ichikawa N."/>
            <person name="Sato H."/>
            <person name="Tonouchi N."/>
        </authorList>
    </citation>
    <scope>NUCLEOTIDE SEQUENCE</scope>
    <source>
        <strain evidence="1">NBRC 109709</strain>
    </source>
</reference>
<name>A0A9W7D2K6_9STRA</name>
<organism evidence="1 2">
    <name type="scientific">Phytophthora fragariaefolia</name>
    <dbReference type="NCBI Taxonomy" id="1490495"/>
    <lineage>
        <taxon>Eukaryota</taxon>
        <taxon>Sar</taxon>
        <taxon>Stramenopiles</taxon>
        <taxon>Oomycota</taxon>
        <taxon>Peronosporomycetes</taxon>
        <taxon>Peronosporales</taxon>
        <taxon>Peronosporaceae</taxon>
        <taxon>Phytophthora</taxon>
    </lineage>
</organism>